<evidence type="ECO:0000256" key="5">
    <source>
        <dbReference type="SAM" id="Phobius"/>
    </source>
</evidence>
<evidence type="ECO:0000256" key="4">
    <source>
        <dbReference type="ARBA" id="ARBA00023136"/>
    </source>
</evidence>
<evidence type="ECO:0000256" key="2">
    <source>
        <dbReference type="ARBA" id="ARBA00022692"/>
    </source>
</evidence>
<evidence type="ECO:0000313" key="6">
    <source>
        <dbReference type="EMBL" id="TWU47191.1"/>
    </source>
</evidence>
<dbReference type="GO" id="GO:0046873">
    <property type="term" value="F:metal ion transmembrane transporter activity"/>
    <property type="evidence" value="ECO:0007669"/>
    <property type="project" value="InterPro"/>
</dbReference>
<gene>
    <name evidence="6" type="ORF">Poly51_49890</name>
</gene>
<evidence type="ECO:0000256" key="3">
    <source>
        <dbReference type="ARBA" id="ARBA00022989"/>
    </source>
</evidence>
<feature type="transmembrane region" description="Helical" evidence="5">
    <location>
        <begin position="250"/>
        <end position="271"/>
    </location>
</feature>
<feature type="transmembrane region" description="Helical" evidence="5">
    <location>
        <begin position="524"/>
        <end position="544"/>
    </location>
</feature>
<feature type="transmembrane region" description="Helical" evidence="5">
    <location>
        <begin position="65"/>
        <end position="86"/>
    </location>
</feature>
<keyword evidence="4 5" id="KW-0472">Membrane</keyword>
<dbReference type="InterPro" id="IPR001046">
    <property type="entry name" value="NRAMP_fam"/>
</dbReference>
<proteinExistence type="predicted"/>
<feature type="transmembrane region" description="Helical" evidence="5">
    <location>
        <begin position="456"/>
        <end position="476"/>
    </location>
</feature>
<name>A0A5C6EHN1_9BACT</name>
<reference evidence="6 7" key="1">
    <citation type="submission" date="2019-02" db="EMBL/GenBank/DDBJ databases">
        <title>Deep-cultivation of Planctomycetes and their phenomic and genomic characterization uncovers novel biology.</title>
        <authorList>
            <person name="Wiegand S."/>
            <person name="Jogler M."/>
            <person name="Boedeker C."/>
            <person name="Pinto D."/>
            <person name="Vollmers J."/>
            <person name="Rivas-Marin E."/>
            <person name="Kohn T."/>
            <person name="Peeters S.H."/>
            <person name="Heuer A."/>
            <person name="Rast P."/>
            <person name="Oberbeckmann S."/>
            <person name="Bunk B."/>
            <person name="Jeske O."/>
            <person name="Meyerdierks A."/>
            <person name="Storesund J.E."/>
            <person name="Kallscheuer N."/>
            <person name="Luecker S."/>
            <person name="Lage O.M."/>
            <person name="Pohl T."/>
            <person name="Merkel B.J."/>
            <person name="Hornburger P."/>
            <person name="Mueller R.-W."/>
            <person name="Bruemmer F."/>
            <person name="Labrenz M."/>
            <person name="Spormann A.M."/>
            <person name="Op Den Camp H."/>
            <person name="Overmann J."/>
            <person name="Amann R."/>
            <person name="Jetten M.S.M."/>
            <person name="Mascher T."/>
            <person name="Medema M.H."/>
            <person name="Devos D.P."/>
            <person name="Kaster A.-K."/>
            <person name="Ovreas L."/>
            <person name="Rohde M."/>
            <person name="Galperin M.Y."/>
            <person name="Jogler C."/>
        </authorList>
    </citation>
    <scope>NUCLEOTIDE SEQUENCE [LARGE SCALE GENOMIC DNA]</scope>
    <source>
        <strain evidence="6 7">Poly51</strain>
    </source>
</reference>
<dbReference type="AlphaFoldDB" id="A0A5C6EHN1"/>
<evidence type="ECO:0000313" key="7">
    <source>
        <dbReference type="Proteomes" id="UP000318288"/>
    </source>
</evidence>
<dbReference type="GO" id="GO:0016020">
    <property type="term" value="C:membrane"/>
    <property type="evidence" value="ECO:0007669"/>
    <property type="project" value="UniProtKB-SubCell"/>
</dbReference>
<feature type="transmembrane region" description="Helical" evidence="5">
    <location>
        <begin position="396"/>
        <end position="420"/>
    </location>
</feature>
<sequence length="550" mass="58501">MNNQTDFSREDAMLADAATKGPLGKSLIYTRLSGPGWLQGAITLGGGSLAGALYLGVIAGYDLMWLQPIAMVLGVIMLSAISYVALSTGERPFQTLKTHISPVLAWGWLIATMMANIVWCLPQFALGTASVQQNLLPSTNTDSGKAIVAVTILVVASIVVWFYNSGSKGIKAFELILKAMVGVVVLSFFGVVLAMTFEGALDWGKIFAGFVPNLTYLFEPVPSLAASVSETGEYSDWWTNMIAGIQKDRIITAFATAVGINMTFLLPYSMLRKGWGVKHRTLAIFDLSIGLIVPFVLATSCVVIAAASQFHGNTSDVMRMLDNGQTDASEVKEYFKFLDKRILQESPNASESEIVLARESLPEADKQIAAMLVGRDNFALAGTLEPLVGRTVAQTLFGVGVLGMAVSTIIILMLINGFAFCELMNVPPEGTMHRIGSFIPAVGVLGPFVWGQAAPALAVPTSVIGGAMLPIAYLSFLLLMNSRRALGDAMPTGGKRFVWNTLMILATGVAGFGSAWGLLSKGMIGYVALGGIAVMLLLGIGGFIKKQSEN</sequence>
<feature type="transmembrane region" description="Helical" evidence="5">
    <location>
        <begin position="106"/>
        <end position="126"/>
    </location>
</feature>
<accession>A0A5C6EHN1</accession>
<feature type="transmembrane region" description="Helical" evidence="5">
    <location>
        <begin position="175"/>
        <end position="197"/>
    </location>
</feature>
<dbReference type="Pfam" id="PF01566">
    <property type="entry name" value="Nramp"/>
    <property type="match status" value="2"/>
</dbReference>
<feature type="transmembrane region" description="Helical" evidence="5">
    <location>
        <begin position="432"/>
        <end position="450"/>
    </location>
</feature>
<evidence type="ECO:0000256" key="1">
    <source>
        <dbReference type="ARBA" id="ARBA00004141"/>
    </source>
</evidence>
<organism evidence="6 7">
    <name type="scientific">Rubripirellula tenax</name>
    <dbReference type="NCBI Taxonomy" id="2528015"/>
    <lineage>
        <taxon>Bacteria</taxon>
        <taxon>Pseudomonadati</taxon>
        <taxon>Planctomycetota</taxon>
        <taxon>Planctomycetia</taxon>
        <taxon>Pirellulales</taxon>
        <taxon>Pirellulaceae</taxon>
        <taxon>Rubripirellula</taxon>
    </lineage>
</organism>
<feature type="transmembrane region" description="Helical" evidence="5">
    <location>
        <begin position="497"/>
        <end position="518"/>
    </location>
</feature>
<keyword evidence="3 5" id="KW-1133">Transmembrane helix</keyword>
<feature type="transmembrane region" description="Helical" evidence="5">
    <location>
        <begin position="37"/>
        <end position="59"/>
    </location>
</feature>
<comment type="caution">
    <text evidence="6">The sequence shown here is derived from an EMBL/GenBank/DDBJ whole genome shotgun (WGS) entry which is preliminary data.</text>
</comment>
<dbReference type="RefSeq" id="WP_146460827.1">
    <property type="nucleotide sequence ID" value="NZ_SJPW01000007.1"/>
</dbReference>
<dbReference type="Proteomes" id="UP000318288">
    <property type="component" value="Unassembled WGS sequence"/>
</dbReference>
<feature type="transmembrane region" description="Helical" evidence="5">
    <location>
        <begin position="146"/>
        <end position="163"/>
    </location>
</feature>
<dbReference type="EMBL" id="SJPW01000007">
    <property type="protein sequence ID" value="TWU47191.1"/>
    <property type="molecule type" value="Genomic_DNA"/>
</dbReference>
<dbReference type="OrthoDB" id="236847at2"/>
<comment type="subcellular location">
    <subcellularLocation>
        <location evidence="1">Membrane</location>
        <topology evidence="1">Multi-pass membrane protein</topology>
    </subcellularLocation>
</comment>
<keyword evidence="7" id="KW-1185">Reference proteome</keyword>
<feature type="transmembrane region" description="Helical" evidence="5">
    <location>
        <begin position="283"/>
        <end position="310"/>
    </location>
</feature>
<protein>
    <submittedName>
        <fullName evidence="6">Natural resistance-associated macrophage protein</fullName>
    </submittedName>
</protein>
<keyword evidence="2 5" id="KW-0812">Transmembrane</keyword>